<accession>A0A133XIR4</accession>
<gene>
    <name evidence="2" type="ORF">AT959_08935</name>
</gene>
<protein>
    <recommendedName>
        <fullName evidence="1">DUF4123 domain-containing protein</fullName>
    </recommendedName>
</protein>
<sequence length="371" mass="41912">MPQHNEEKGLKSFLQNQHAAGLAGELAAWLEVPSPQNYRRFAIADMSMLDTKMLARMERHTSLGIQILETSRYAAYEELGPRLIPLDRLPAEKMQSFLSTSDGVPALSFVELLASEGIPQLQSLIWLAEAEIADGMQMYCRYTDTRILPVLLDTLTEDQTAMIGGTIRRWAWFNREGALSQKNFAATKAVNDVPLPPLSFDDQQFSSLMQAAEADLIFSMLRQSSPEIIPETTPFDIHRRLLSLLEAGRERGVIDAPDQLQFVAIAWSSSETFYQLPCLAQSWENIRNQQGRFSEVLKTWDDSIWEQIDALKPGSLEAWKPGSLEAIENTHENLFQYLENHIGAPATPRFFHGACRVRFEFHASASRQHSS</sequence>
<dbReference type="Proteomes" id="UP000070186">
    <property type="component" value="Unassembled WGS sequence"/>
</dbReference>
<feature type="domain" description="DUF4123" evidence="1">
    <location>
        <begin position="41"/>
        <end position="160"/>
    </location>
</feature>
<dbReference type="EMBL" id="LODL01000019">
    <property type="protein sequence ID" value="KXB30837.1"/>
    <property type="molecule type" value="Genomic_DNA"/>
</dbReference>
<keyword evidence="3" id="KW-1185">Reference proteome</keyword>
<dbReference type="AlphaFoldDB" id="A0A133XIR4"/>
<evidence type="ECO:0000313" key="2">
    <source>
        <dbReference type="EMBL" id="KXB30837.1"/>
    </source>
</evidence>
<reference evidence="2 3" key="1">
    <citation type="submission" date="2015-12" db="EMBL/GenBank/DDBJ databases">
        <title>Nitrous oxide reduction kinetics distinguish bacteria harboring typical versus atypical NosZ.</title>
        <authorList>
            <person name="Yoon S."/>
            <person name="Nissen S."/>
            <person name="Park D."/>
            <person name="Sanford R.A."/>
            <person name="Loeffler F.E."/>
        </authorList>
    </citation>
    <scope>NUCLEOTIDE SEQUENCE [LARGE SCALE GENOMIC DNA]</scope>
    <source>
        <strain evidence="2 3">ATCC BAA-841</strain>
    </source>
</reference>
<comment type="caution">
    <text evidence="2">The sequence shown here is derived from an EMBL/GenBank/DDBJ whole genome shotgun (WGS) entry which is preliminary data.</text>
</comment>
<dbReference type="STRING" id="281362.AT959_08935"/>
<proteinExistence type="predicted"/>
<dbReference type="Pfam" id="PF13503">
    <property type="entry name" value="DUF4123"/>
    <property type="match status" value="1"/>
</dbReference>
<evidence type="ECO:0000259" key="1">
    <source>
        <dbReference type="Pfam" id="PF13503"/>
    </source>
</evidence>
<organism evidence="2 3">
    <name type="scientific">Dechloromonas denitrificans</name>
    <dbReference type="NCBI Taxonomy" id="281362"/>
    <lineage>
        <taxon>Bacteria</taxon>
        <taxon>Pseudomonadati</taxon>
        <taxon>Pseudomonadota</taxon>
        <taxon>Betaproteobacteria</taxon>
        <taxon>Rhodocyclales</taxon>
        <taxon>Azonexaceae</taxon>
        <taxon>Dechloromonas</taxon>
    </lineage>
</organism>
<evidence type="ECO:0000313" key="3">
    <source>
        <dbReference type="Proteomes" id="UP000070186"/>
    </source>
</evidence>
<name>A0A133XIR4_9RHOO</name>
<dbReference type="InterPro" id="IPR025391">
    <property type="entry name" value="DUF4123"/>
</dbReference>